<proteinExistence type="inferred from homology"/>
<dbReference type="CDD" id="cd16338">
    <property type="entry name" value="CpcT"/>
    <property type="match status" value="1"/>
</dbReference>
<dbReference type="Pfam" id="PF06206">
    <property type="entry name" value="CpeT"/>
    <property type="match status" value="1"/>
</dbReference>
<dbReference type="EMBL" id="WVIC01000014">
    <property type="protein sequence ID" value="NCJ06526.1"/>
    <property type="molecule type" value="Genomic_DNA"/>
</dbReference>
<dbReference type="GO" id="GO:0016829">
    <property type="term" value="F:lyase activity"/>
    <property type="evidence" value="ECO:0007669"/>
    <property type="project" value="UniProtKB-KW"/>
</dbReference>
<dbReference type="HAMAP" id="MF_01460">
    <property type="entry name" value="Chrphore_lyase_CpxT"/>
    <property type="match status" value="1"/>
</dbReference>
<dbReference type="InterPro" id="IPR038672">
    <property type="entry name" value="CpcT/CpeT_sf"/>
</dbReference>
<keyword evidence="5" id="KW-1185">Reference proteome</keyword>
<comment type="caution">
    <text evidence="4">The sequence shown here is derived from an EMBL/GenBank/DDBJ whole genome shotgun (WGS) entry which is preliminary data.</text>
</comment>
<dbReference type="Proteomes" id="UP000607397">
    <property type="component" value="Unassembled WGS sequence"/>
</dbReference>
<evidence type="ECO:0000256" key="2">
    <source>
        <dbReference type="ARBA" id="ARBA00023239"/>
    </source>
</evidence>
<dbReference type="EC" id="4.-.-.-" evidence="3"/>
<dbReference type="Gene3D" id="2.40.128.590">
    <property type="entry name" value="CpcT/CpeT domain"/>
    <property type="match status" value="1"/>
</dbReference>
<dbReference type="InterPro" id="IPR010404">
    <property type="entry name" value="CpcT/CpeT"/>
</dbReference>
<evidence type="ECO:0000256" key="3">
    <source>
        <dbReference type="HAMAP-Rule" id="MF_01460"/>
    </source>
</evidence>
<dbReference type="RefSeq" id="WP_161825007.1">
    <property type="nucleotide sequence ID" value="NZ_WVIC01000014.1"/>
</dbReference>
<gene>
    <name evidence="3" type="primary">cpcT</name>
    <name evidence="4" type="ORF">GS597_08375</name>
</gene>
<dbReference type="GO" id="GO:0017006">
    <property type="term" value="P:protein-tetrapyrrole linkage"/>
    <property type="evidence" value="ECO:0007669"/>
    <property type="project" value="UniProtKB-UniRule"/>
</dbReference>
<evidence type="ECO:0000313" key="4">
    <source>
        <dbReference type="EMBL" id="NCJ06526.1"/>
    </source>
</evidence>
<reference evidence="4" key="1">
    <citation type="submission" date="2019-12" db="EMBL/GenBank/DDBJ databases">
        <title>High-Quality draft genome sequences of three cyanobacteria isolated from the limestone walls of the Old Cathedral of Coimbra.</title>
        <authorList>
            <person name="Tiago I."/>
            <person name="Soares F."/>
            <person name="Portugal A."/>
        </authorList>
    </citation>
    <scope>NUCLEOTIDE SEQUENCE [LARGE SCALE GENOMIC DNA]</scope>
    <source>
        <strain evidence="4">C</strain>
    </source>
</reference>
<comment type="function">
    <text evidence="3">Covalently attaches a chromophore to Cys residue(s) of phycobiliproteins.</text>
</comment>
<accession>A0A8K1ZYN9</accession>
<sequence length="193" mass="22023">MTQRLLAQWLAGEFHNPAQALADPTWYVHLRWWHRPLPFLLEGNLALFAEQANILQLDQPYRQRVLMLQGTNDTITVQYFACQHPEQFRGAGADPARLGTLSPDQLQKLPGCLLRVQAQPSRFIASPELGCNCYFQYAGQRRQVVLGFEVSEREFWSCDRGIDPETGKSLWGAIMEPYQFTKVQDFGADLPIA</sequence>
<dbReference type="PANTHER" id="PTHR35137:SF1">
    <property type="entry name" value="CHROMOPHORE LYASE CRL, CHLOROPLASTIC"/>
    <property type="match status" value="1"/>
</dbReference>
<comment type="similarity">
    <text evidence="1 3">Belongs to the CpcT/CpeT biliprotein lyase family.</text>
</comment>
<organism evidence="4 5">
    <name type="scientific">Petrachloros mirabilis ULC683</name>
    <dbReference type="NCBI Taxonomy" id="2781853"/>
    <lineage>
        <taxon>Bacteria</taxon>
        <taxon>Bacillati</taxon>
        <taxon>Cyanobacteriota</taxon>
        <taxon>Cyanophyceae</taxon>
        <taxon>Synechococcales</taxon>
        <taxon>Petrachlorosaceae</taxon>
        <taxon>Petrachloros</taxon>
        <taxon>Petrachloros mirabilis</taxon>
    </lineage>
</organism>
<dbReference type="AlphaFoldDB" id="A0A8K1ZYN9"/>
<protein>
    <recommendedName>
        <fullName evidence="3">Chromophore lyase CpcT/CpeT</fullName>
        <ecNumber evidence="3">4.-.-.-</ecNumber>
    </recommendedName>
</protein>
<keyword evidence="2 3" id="KW-0456">Lyase</keyword>
<evidence type="ECO:0000256" key="1">
    <source>
        <dbReference type="ARBA" id="ARBA00008206"/>
    </source>
</evidence>
<dbReference type="PANTHER" id="PTHR35137">
    <property type="entry name" value="CHROMOPHORE LYASE CRL, CHLOROPLASTIC"/>
    <property type="match status" value="1"/>
</dbReference>
<name>A0A8K1ZYN9_9CYAN</name>
<evidence type="ECO:0000313" key="5">
    <source>
        <dbReference type="Proteomes" id="UP000607397"/>
    </source>
</evidence>